<dbReference type="InterPro" id="IPR057927">
    <property type="entry name" value="RAD24-like_helical"/>
</dbReference>
<reference evidence="10 11" key="1">
    <citation type="journal article" date="2018" name="Nat. Ecol. Evol.">
        <title>Pezizomycetes genomes reveal the molecular basis of ectomycorrhizal truffle lifestyle.</title>
        <authorList>
            <person name="Murat C."/>
            <person name="Payen T."/>
            <person name="Noel B."/>
            <person name="Kuo A."/>
            <person name="Morin E."/>
            <person name="Chen J."/>
            <person name="Kohler A."/>
            <person name="Krizsan K."/>
            <person name="Balestrini R."/>
            <person name="Da Silva C."/>
            <person name="Montanini B."/>
            <person name="Hainaut M."/>
            <person name="Levati E."/>
            <person name="Barry K.W."/>
            <person name="Belfiori B."/>
            <person name="Cichocki N."/>
            <person name="Clum A."/>
            <person name="Dockter R.B."/>
            <person name="Fauchery L."/>
            <person name="Guy J."/>
            <person name="Iotti M."/>
            <person name="Le Tacon F."/>
            <person name="Lindquist E.A."/>
            <person name="Lipzen A."/>
            <person name="Malagnac F."/>
            <person name="Mello A."/>
            <person name="Molinier V."/>
            <person name="Miyauchi S."/>
            <person name="Poulain J."/>
            <person name="Riccioni C."/>
            <person name="Rubini A."/>
            <person name="Sitrit Y."/>
            <person name="Splivallo R."/>
            <person name="Traeger S."/>
            <person name="Wang M."/>
            <person name="Zifcakova L."/>
            <person name="Wipf D."/>
            <person name="Zambonelli A."/>
            <person name="Paolocci F."/>
            <person name="Nowrousian M."/>
            <person name="Ottonello S."/>
            <person name="Baldrian P."/>
            <person name="Spatafora J.W."/>
            <person name="Henrissat B."/>
            <person name="Nagy L.G."/>
            <person name="Aury J.M."/>
            <person name="Wincker P."/>
            <person name="Grigoriev I.V."/>
            <person name="Bonfante P."/>
            <person name="Martin F.M."/>
        </authorList>
    </citation>
    <scope>NUCLEOTIDE SEQUENCE [LARGE SCALE GENOMIC DNA]</scope>
    <source>
        <strain evidence="10 11">CCBAS932</strain>
    </source>
</reference>
<dbReference type="Proteomes" id="UP000277580">
    <property type="component" value="Unassembled WGS sequence"/>
</dbReference>
<comment type="subcellular location">
    <subcellularLocation>
        <location evidence="1">Nucleus</location>
    </subcellularLocation>
</comment>
<feature type="domain" description="Checkpoint protein RAD24-like helical bundle" evidence="9">
    <location>
        <begin position="535"/>
        <end position="712"/>
    </location>
</feature>
<dbReference type="OrthoDB" id="10265971at2759"/>
<evidence type="ECO:0000256" key="7">
    <source>
        <dbReference type="ARBA" id="ARBA00023306"/>
    </source>
</evidence>
<dbReference type="Pfam" id="PF25812">
    <property type="entry name" value="RAD24_helical"/>
    <property type="match status" value="1"/>
</dbReference>
<evidence type="ECO:0000256" key="2">
    <source>
        <dbReference type="ARBA" id="ARBA00006168"/>
    </source>
</evidence>
<dbReference type="Pfam" id="PF03215">
    <property type="entry name" value="Rad17"/>
    <property type="match status" value="1"/>
</dbReference>
<feature type="region of interest" description="Disordered" evidence="8">
    <location>
        <begin position="827"/>
        <end position="852"/>
    </location>
</feature>
<accession>A0A3N4KND4</accession>
<gene>
    <name evidence="10" type="ORF">P167DRAFT_576931</name>
</gene>
<keyword evidence="4" id="KW-0227">DNA damage</keyword>
<feature type="region of interest" description="Disordered" evidence="8">
    <location>
        <begin position="1"/>
        <end position="122"/>
    </location>
</feature>
<keyword evidence="6" id="KW-0539">Nucleus</keyword>
<keyword evidence="5" id="KW-0067">ATP-binding</keyword>
<dbReference type="InParanoid" id="A0A3N4KND4"/>
<name>A0A3N4KND4_9PEZI</name>
<keyword evidence="7" id="KW-0131">Cell cycle</keyword>
<dbReference type="GO" id="GO:0033314">
    <property type="term" value="P:mitotic DNA replication checkpoint signaling"/>
    <property type="evidence" value="ECO:0007669"/>
    <property type="project" value="TreeGrafter"/>
</dbReference>
<keyword evidence="11" id="KW-1185">Reference proteome</keyword>
<dbReference type="GO" id="GO:0000077">
    <property type="term" value="P:DNA damage checkpoint signaling"/>
    <property type="evidence" value="ECO:0007669"/>
    <property type="project" value="TreeGrafter"/>
</dbReference>
<comment type="similarity">
    <text evidence="2">Belongs to the rad17/RAD24 family.</text>
</comment>
<evidence type="ECO:0000256" key="5">
    <source>
        <dbReference type="ARBA" id="ARBA00022840"/>
    </source>
</evidence>
<feature type="compositionally biased region" description="Basic and acidic residues" evidence="8">
    <location>
        <begin position="840"/>
        <end position="849"/>
    </location>
</feature>
<evidence type="ECO:0000256" key="8">
    <source>
        <dbReference type="SAM" id="MobiDB-lite"/>
    </source>
</evidence>
<dbReference type="STRING" id="1392247.A0A3N4KND4"/>
<dbReference type="GO" id="GO:0005524">
    <property type="term" value="F:ATP binding"/>
    <property type="evidence" value="ECO:0007669"/>
    <property type="project" value="UniProtKB-KW"/>
</dbReference>
<dbReference type="GO" id="GO:0006281">
    <property type="term" value="P:DNA repair"/>
    <property type="evidence" value="ECO:0007669"/>
    <property type="project" value="InterPro"/>
</dbReference>
<evidence type="ECO:0000256" key="1">
    <source>
        <dbReference type="ARBA" id="ARBA00004123"/>
    </source>
</evidence>
<feature type="compositionally biased region" description="Basic residues" evidence="8">
    <location>
        <begin position="1"/>
        <end position="11"/>
    </location>
</feature>
<dbReference type="PANTHER" id="PTHR12172">
    <property type="entry name" value="CELL CYCLE CHECKPOINT PROTEIN RAD17"/>
    <property type="match status" value="1"/>
</dbReference>
<evidence type="ECO:0000256" key="3">
    <source>
        <dbReference type="ARBA" id="ARBA00022741"/>
    </source>
</evidence>
<feature type="compositionally biased region" description="Polar residues" evidence="8">
    <location>
        <begin position="153"/>
        <end position="165"/>
    </location>
</feature>
<dbReference type="PANTHER" id="PTHR12172:SF0">
    <property type="entry name" value="CELL CYCLE CHECKPOINT PROTEIN RAD17"/>
    <property type="match status" value="1"/>
</dbReference>
<feature type="compositionally biased region" description="Polar residues" evidence="8">
    <location>
        <begin position="70"/>
        <end position="95"/>
    </location>
</feature>
<feature type="compositionally biased region" description="Polar residues" evidence="8">
    <location>
        <begin position="43"/>
        <end position="54"/>
    </location>
</feature>
<feature type="compositionally biased region" description="Low complexity" evidence="8">
    <location>
        <begin position="103"/>
        <end position="122"/>
    </location>
</feature>
<dbReference type="SUPFAM" id="SSF52540">
    <property type="entry name" value="P-loop containing nucleoside triphosphate hydrolases"/>
    <property type="match status" value="1"/>
</dbReference>
<protein>
    <recommendedName>
        <fullName evidence="9">Checkpoint protein RAD24-like helical bundle domain-containing protein</fullName>
    </recommendedName>
</protein>
<organism evidence="10 11">
    <name type="scientific">Morchella conica CCBAS932</name>
    <dbReference type="NCBI Taxonomy" id="1392247"/>
    <lineage>
        <taxon>Eukaryota</taxon>
        <taxon>Fungi</taxon>
        <taxon>Dikarya</taxon>
        <taxon>Ascomycota</taxon>
        <taxon>Pezizomycotina</taxon>
        <taxon>Pezizomycetes</taxon>
        <taxon>Pezizales</taxon>
        <taxon>Morchellaceae</taxon>
        <taxon>Morchella</taxon>
    </lineage>
</organism>
<dbReference type="GO" id="GO:0003682">
    <property type="term" value="F:chromatin binding"/>
    <property type="evidence" value="ECO:0007669"/>
    <property type="project" value="TreeGrafter"/>
</dbReference>
<dbReference type="InterPro" id="IPR027417">
    <property type="entry name" value="P-loop_NTPase"/>
</dbReference>
<dbReference type="GO" id="GO:0003689">
    <property type="term" value="F:DNA clamp loader activity"/>
    <property type="evidence" value="ECO:0007669"/>
    <property type="project" value="TreeGrafter"/>
</dbReference>
<dbReference type="GO" id="GO:0005634">
    <property type="term" value="C:nucleus"/>
    <property type="evidence" value="ECO:0007669"/>
    <property type="project" value="UniProtKB-SubCell"/>
</dbReference>
<evidence type="ECO:0000256" key="4">
    <source>
        <dbReference type="ARBA" id="ARBA00022763"/>
    </source>
</evidence>
<proteinExistence type="inferred from homology"/>
<evidence type="ECO:0000256" key="6">
    <source>
        <dbReference type="ARBA" id="ARBA00023242"/>
    </source>
</evidence>
<feature type="region of interest" description="Disordered" evidence="8">
    <location>
        <begin position="140"/>
        <end position="200"/>
    </location>
</feature>
<dbReference type="AlphaFoldDB" id="A0A3N4KND4"/>
<dbReference type="InterPro" id="IPR004582">
    <property type="entry name" value="Checkpoint_prot_Rad17_Rad24"/>
</dbReference>
<dbReference type="EMBL" id="ML119148">
    <property type="protein sequence ID" value="RPB09861.1"/>
    <property type="molecule type" value="Genomic_DNA"/>
</dbReference>
<evidence type="ECO:0000259" key="9">
    <source>
        <dbReference type="Pfam" id="PF25812"/>
    </source>
</evidence>
<dbReference type="Gene3D" id="3.40.50.300">
    <property type="entry name" value="P-loop containing nucleotide triphosphate hydrolases"/>
    <property type="match status" value="1"/>
</dbReference>
<sequence length="873" mass="95315">MPARSLPRKRRLVIDSSEDQPASRQLKSPRRSSPPASRTKRSVPNTAHGSSQVLNRRALFSSQSKRETPRSTQASSINNKTTENPKLKQIQSPPSDVSAKTKPLQSLLSSSSNPPTRLLPSSQHEDLNDLIEDCFSDTDTALGNVGDTEVSRRGTTSQRTQPTSETKGHSREPSIGTEGLRSKQRREAPGASRGGIRELKNTKTLNITPLSVVKTKTVGIHTVAINPRPWPERFAPQSADNLAVNPRKVSEVRSWLSHVFDGFSRQRLLVLKGSAGVGKTATINALSKELGFTVLEWGNPSNAVRYREEGEFGVRLTGIFEEFVGRASKFGSLELVSTSSSFTGTEPEKQSLPNGDTKRVILIEDFPNTLFTSSQAPLASFRHSIKSFLAAPVPAHAALPPLILVISESATVAGPGAFTAHRLLSPEILRHPLVTSIAFNKIAPTFMLKALSNVLTQESFDSGRKLRPSKPLMQALATSGDVRSAIMSLEFLAINGELGAFSEEVTFRSKHRQKLGDGDLTDLERRILTGVTQRESSFGIFHAVGKVVHNKRYGDDTEDVYVAPPPKPFLNIHPYNPRASRVDINNLIDEAGTDPQTLISALHENYLGSCNFLGGFSRQTHSLEDLLDCVNHCIGDLSDSDILTSSRPYHKNLGAWGASGNHEAFDGFVGTTGIRQDDISFQVAVRGLTIALPSPVKRDSKDNKMFYPTSLKLWKTKEEIEGVVDLVVDKLFRLDGYDNLGALGTGKVDFVLETLPYLKAIMRGQQRKAAEKSSFGMKLFEIAGRSGGGLMRDLEKVTVLKGIGGPSDDLPDEEPSEALDELEVAEEGRTGLMTSSQEIADGRNQKDEGVTEQLDAVTIESLILSDDDIVDDW</sequence>
<keyword evidence="3" id="KW-0547">Nucleotide-binding</keyword>
<evidence type="ECO:0000313" key="10">
    <source>
        <dbReference type="EMBL" id="RPB09861.1"/>
    </source>
</evidence>
<evidence type="ECO:0000313" key="11">
    <source>
        <dbReference type="Proteomes" id="UP000277580"/>
    </source>
</evidence>